<dbReference type="SUPFAM" id="SSF81324">
    <property type="entry name" value="Voltage-gated potassium channels"/>
    <property type="match status" value="2"/>
</dbReference>
<feature type="transmembrane region" description="Helical" evidence="16">
    <location>
        <begin position="120"/>
        <end position="139"/>
    </location>
</feature>
<dbReference type="GO" id="GO:0046872">
    <property type="term" value="F:metal ion binding"/>
    <property type="evidence" value="ECO:0007669"/>
    <property type="project" value="UniProtKB-KW"/>
</dbReference>
<dbReference type="GO" id="GO:0009705">
    <property type="term" value="C:plant-type vacuole membrane"/>
    <property type="evidence" value="ECO:0007669"/>
    <property type="project" value="TreeGrafter"/>
</dbReference>
<dbReference type="FunFam" id="1.10.287.70:FF:000127">
    <property type="entry name" value="Calcium-activated outward-rectifying potassium channel 1"/>
    <property type="match status" value="1"/>
</dbReference>
<dbReference type="Proteomes" id="UP000652761">
    <property type="component" value="Unassembled WGS sequence"/>
</dbReference>
<evidence type="ECO:0000256" key="11">
    <source>
        <dbReference type="ARBA" id="ARBA00022958"/>
    </source>
</evidence>
<evidence type="ECO:0000256" key="15">
    <source>
        <dbReference type="ARBA" id="ARBA00023303"/>
    </source>
</evidence>
<feature type="transmembrane region" description="Helical" evidence="16">
    <location>
        <begin position="145"/>
        <end position="165"/>
    </location>
</feature>
<evidence type="ECO:0000256" key="2">
    <source>
        <dbReference type="ARBA" id="ARBA00010159"/>
    </source>
</evidence>
<feature type="transmembrane region" description="Helical" evidence="16">
    <location>
        <begin position="206"/>
        <end position="226"/>
    </location>
</feature>
<keyword evidence="3" id="KW-0813">Transport</keyword>
<evidence type="ECO:0000256" key="16">
    <source>
        <dbReference type="SAM" id="Phobius"/>
    </source>
</evidence>
<keyword evidence="9" id="KW-0631">Potassium channel</keyword>
<evidence type="ECO:0000256" key="8">
    <source>
        <dbReference type="ARBA" id="ARBA00022737"/>
    </source>
</evidence>
<feature type="transmembrane region" description="Helical" evidence="16">
    <location>
        <begin position="90"/>
        <end position="108"/>
    </location>
</feature>
<keyword evidence="10" id="KW-0106">Calcium</keyword>
<evidence type="ECO:0000256" key="5">
    <source>
        <dbReference type="ARBA" id="ARBA00022554"/>
    </source>
</evidence>
<evidence type="ECO:0000256" key="12">
    <source>
        <dbReference type="ARBA" id="ARBA00022989"/>
    </source>
</evidence>
<organism evidence="18 19">
    <name type="scientific">Colocasia esculenta</name>
    <name type="common">Wild taro</name>
    <name type="synonym">Arum esculentum</name>
    <dbReference type="NCBI Taxonomy" id="4460"/>
    <lineage>
        <taxon>Eukaryota</taxon>
        <taxon>Viridiplantae</taxon>
        <taxon>Streptophyta</taxon>
        <taxon>Embryophyta</taxon>
        <taxon>Tracheophyta</taxon>
        <taxon>Spermatophyta</taxon>
        <taxon>Magnoliopsida</taxon>
        <taxon>Liliopsida</taxon>
        <taxon>Araceae</taxon>
        <taxon>Aroideae</taxon>
        <taxon>Colocasieae</taxon>
        <taxon>Colocasia</taxon>
    </lineage>
</organism>
<dbReference type="OrthoDB" id="415460at2759"/>
<evidence type="ECO:0000256" key="10">
    <source>
        <dbReference type="ARBA" id="ARBA00022837"/>
    </source>
</evidence>
<dbReference type="GO" id="GO:0005886">
    <property type="term" value="C:plasma membrane"/>
    <property type="evidence" value="ECO:0007669"/>
    <property type="project" value="TreeGrafter"/>
</dbReference>
<keyword evidence="4" id="KW-0633">Potassium transport</keyword>
<evidence type="ECO:0000256" key="4">
    <source>
        <dbReference type="ARBA" id="ARBA00022538"/>
    </source>
</evidence>
<keyword evidence="13" id="KW-0406">Ion transport</keyword>
<comment type="subcellular location">
    <subcellularLocation>
        <location evidence="1">Vacuole membrane</location>
        <topology evidence="1">Multi-pass membrane protein</topology>
    </subcellularLocation>
</comment>
<dbReference type="AlphaFoldDB" id="A0A843WTI3"/>
<dbReference type="GO" id="GO:0015271">
    <property type="term" value="F:outward rectifier potassium channel activity"/>
    <property type="evidence" value="ECO:0007669"/>
    <property type="project" value="TreeGrafter"/>
</dbReference>
<evidence type="ECO:0000256" key="13">
    <source>
        <dbReference type="ARBA" id="ARBA00023065"/>
    </source>
</evidence>
<evidence type="ECO:0000256" key="7">
    <source>
        <dbReference type="ARBA" id="ARBA00022723"/>
    </source>
</evidence>
<reference evidence="18" key="1">
    <citation type="submission" date="2017-07" db="EMBL/GenBank/DDBJ databases">
        <title>Taro Niue Genome Assembly and Annotation.</title>
        <authorList>
            <person name="Atibalentja N."/>
            <person name="Keating K."/>
            <person name="Fields C.J."/>
        </authorList>
    </citation>
    <scope>NUCLEOTIDE SEQUENCE</scope>
    <source>
        <strain evidence="18">Niue_2</strain>
        <tissue evidence="18">Leaf</tissue>
    </source>
</reference>
<name>A0A843WTI3_COLES</name>
<evidence type="ECO:0000256" key="3">
    <source>
        <dbReference type="ARBA" id="ARBA00022448"/>
    </source>
</evidence>
<proteinExistence type="inferred from homology"/>
<feature type="domain" description="Potassium channel" evidence="17">
    <location>
        <begin position="214"/>
        <end position="287"/>
    </location>
</feature>
<keyword evidence="5" id="KW-0926">Vacuole</keyword>
<feature type="domain" description="Potassium channel" evidence="17">
    <location>
        <begin position="93"/>
        <end position="173"/>
    </location>
</feature>
<feature type="transmembrane region" description="Helical" evidence="16">
    <location>
        <begin position="262"/>
        <end position="283"/>
    </location>
</feature>
<dbReference type="GO" id="GO:0022841">
    <property type="term" value="F:potassium ion leak channel activity"/>
    <property type="evidence" value="ECO:0007669"/>
    <property type="project" value="TreeGrafter"/>
</dbReference>
<dbReference type="Gene3D" id="1.10.287.70">
    <property type="match status" value="2"/>
</dbReference>
<dbReference type="EMBL" id="NMUH01005680">
    <property type="protein sequence ID" value="MQM13409.1"/>
    <property type="molecule type" value="Genomic_DNA"/>
</dbReference>
<evidence type="ECO:0000259" key="17">
    <source>
        <dbReference type="Pfam" id="PF07885"/>
    </source>
</evidence>
<accession>A0A843WTI3</accession>
<dbReference type="InterPro" id="IPR013099">
    <property type="entry name" value="K_chnl_dom"/>
</dbReference>
<keyword evidence="15" id="KW-0407">Ion channel</keyword>
<comment type="caution">
    <text evidence="18">The sequence shown here is derived from an EMBL/GenBank/DDBJ whole genome shotgun (WGS) entry which is preliminary data.</text>
</comment>
<evidence type="ECO:0000256" key="9">
    <source>
        <dbReference type="ARBA" id="ARBA00022826"/>
    </source>
</evidence>
<evidence type="ECO:0000313" key="18">
    <source>
        <dbReference type="EMBL" id="MQM13409.1"/>
    </source>
</evidence>
<comment type="similarity">
    <text evidence="2">Belongs to the two pore domain potassium channel (TC 1.A.1.7) family.</text>
</comment>
<dbReference type="PANTHER" id="PTHR11003:SF291">
    <property type="entry name" value="IP11374P"/>
    <property type="match status" value="1"/>
</dbReference>
<keyword evidence="7" id="KW-0479">Metal-binding</keyword>
<keyword evidence="19" id="KW-1185">Reference proteome</keyword>
<evidence type="ECO:0000313" key="19">
    <source>
        <dbReference type="Proteomes" id="UP000652761"/>
    </source>
</evidence>
<keyword evidence="8" id="KW-0677">Repeat</keyword>
<dbReference type="GO" id="GO:0030322">
    <property type="term" value="P:stabilization of membrane potential"/>
    <property type="evidence" value="ECO:0007669"/>
    <property type="project" value="TreeGrafter"/>
</dbReference>
<keyword evidence="14 16" id="KW-0472">Membrane</keyword>
<sequence length="325" mass="36573">MLCLIQFLSDEIRRVEHDLVMASDFVKQPLLPGSFDPPIQPLRKNTAKKRRFRRCRSAPSVDVLSDSPAVRGMFQDAKFILGKQLSLRQVTILLAIYLGVGTACFFMVKHHIKGKKTNGVIDSLYFCIVTMTTVGYGDLVPGSVLAKLLACAFVFSGMAIVALLLSKAADYLVEKQEILLVRALHLHSKAGEMKTLKEMETNRMKYRFLTTTVLLLLLIIIGTIFLSKVEKLRLVDAFYCVCSTITTLGYGDQSFSTLSGRVFAIFWILTSTVCLAQFFLYLAEWNTEHRQQLLAKWVLNRRMTFVDLEAADIDEDGSVGINRPL</sequence>
<evidence type="ECO:0000256" key="6">
    <source>
        <dbReference type="ARBA" id="ARBA00022692"/>
    </source>
</evidence>
<evidence type="ECO:0000256" key="14">
    <source>
        <dbReference type="ARBA" id="ARBA00023136"/>
    </source>
</evidence>
<keyword evidence="12 16" id="KW-1133">Transmembrane helix</keyword>
<dbReference type="GO" id="GO:0030007">
    <property type="term" value="P:intracellular potassium ion homeostasis"/>
    <property type="evidence" value="ECO:0007669"/>
    <property type="project" value="UniProtKB-ARBA"/>
</dbReference>
<dbReference type="Pfam" id="PF07885">
    <property type="entry name" value="Ion_trans_2"/>
    <property type="match status" value="2"/>
</dbReference>
<dbReference type="PANTHER" id="PTHR11003">
    <property type="entry name" value="POTASSIUM CHANNEL, SUBFAMILY K"/>
    <property type="match status" value="1"/>
</dbReference>
<dbReference type="PRINTS" id="PR01333">
    <property type="entry name" value="2POREKCHANEL"/>
</dbReference>
<gene>
    <name evidence="18" type="ORF">Taro_046334</name>
</gene>
<keyword evidence="6 16" id="KW-0812">Transmembrane</keyword>
<evidence type="ECO:0000256" key="1">
    <source>
        <dbReference type="ARBA" id="ARBA00004128"/>
    </source>
</evidence>
<keyword evidence="11" id="KW-0630">Potassium</keyword>
<dbReference type="InterPro" id="IPR003280">
    <property type="entry name" value="2pore_dom_K_chnl"/>
</dbReference>
<dbReference type="GO" id="GO:0005242">
    <property type="term" value="F:inward rectifier potassium channel activity"/>
    <property type="evidence" value="ECO:0007669"/>
    <property type="project" value="UniProtKB-ARBA"/>
</dbReference>
<dbReference type="FunFam" id="1.10.287.70:FF:000128">
    <property type="entry name" value="Two-pore potassium channel 1"/>
    <property type="match status" value="1"/>
</dbReference>
<protein>
    <recommendedName>
        <fullName evidence="17">Potassium channel domain-containing protein</fullName>
    </recommendedName>
</protein>